<dbReference type="WBParaSite" id="nRc.2.0.1.t39391-RA">
    <property type="protein sequence ID" value="nRc.2.0.1.t39391-RA"/>
    <property type="gene ID" value="nRc.2.0.1.g39391"/>
</dbReference>
<protein>
    <submittedName>
        <fullName evidence="2">Uncharacterized protein</fullName>
    </submittedName>
</protein>
<sequence>MIDDNLQPNRKEISLSFGNAVSITFRSVPPKEATKHTTAKLIIVRTPHYDASTDRRFQPSSKNDGIK</sequence>
<organism evidence="1 2">
    <name type="scientific">Romanomermis culicivorax</name>
    <name type="common">Nematode worm</name>
    <dbReference type="NCBI Taxonomy" id="13658"/>
    <lineage>
        <taxon>Eukaryota</taxon>
        <taxon>Metazoa</taxon>
        <taxon>Ecdysozoa</taxon>
        <taxon>Nematoda</taxon>
        <taxon>Enoplea</taxon>
        <taxon>Dorylaimia</taxon>
        <taxon>Mermithida</taxon>
        <taxon>Mermithoidea</taxon>
        <taxon>Mermithidae</taxon>
        <taxon>Romanomermis</taxon>
    </lineage>
</organism>
<keyword evidence="1" id="KW-1185">Reference proteome</keyword>
<name>A0A915KKM6_ROMCU</name>
<reference evidence="2" key="1">
    <citation type="submission" date="2022-11" db="UniProtKB">
        <authorList>
            <consortium name="WormBaseParasite"/>
        </authorList>
    </citation>
    <scope>IDENTIFICATION</scope>
</reference>
<dbReference type="AlphaFoldDB" id="A0A915KKM6"/>
<evidence type="ECO:0000313" key="2">
    <source>
        <dbReference type="WBParaSite" id="nRc.2.0.1.t39391-RA"/>
    </source>
</evidence>
<dbReference type="Proteomes" id="UP000887565">
    <property type="component" value="Unplaced"/>
</dbReference>
<evidence type="ECO:0000313" key="1">
    <source>
        <dbReference type="Proteomes" id="UP000887565"/>
    </source>
</evidence>
<proteinExistence type="predicted"/>
<accession>A0A915KKM6</accession>